<organism evidence="1 2">
    <name type="scientific">Prevotella corporis</name>
    <dbReference type="NCBI Taxonomy" id="28128"/>
    <lineage>
        <taxon>Bacteria</taxon>
        <taxon>Pseudomonadati</taxon>
        <taxon>Bacteroidota</taxon>
        <taxon>Bacteroidia</taxon>
        <taxon>Bacteroidales</taxon>
        <taxon>Prevotellaceae</taxon>
        <taxon>Prevotella</taxon>
    </lineage>
</organism>
<dbReference type="PATRIC" id="fig|28128.5.peg.280"/>
<evidence type="ECO:0000313" key="1">
    <source>
        <dbReference type="EMBL" id="KXA43835.1"/>
    </source>
</evidence>
<proteinExistence type="predicted"/>
<reference evidence="2" key="1">
    <citation type="submission" date="2016-01" db="EMBL/GenBank/DDBJ databases">
        <authorList>
            <person name="Mitreva M."/>
            <person name="Pepin K.H."/>
            <person name="Mihindukulasuriya K.A."/>
            <person name="Fulton R."/>
            <person name="Fronick C."/>
            <person name="O'Laughlin M."/>
            <person name="Miner T."/>
            <person name="Herter B."/>
            <person name="Rosa B.A."/>
            <person name="Cordes M."/>
            <person name="Tomlinson C."/>
            <person name="Wollam A."/>
            <person name="Palsikar V.B."/>
            <person name="Mardis E.R."/>
            <person name="Wilson R.K."/>
        </authorList>
    </citation>
    <scope>NUCLEOTIDE SEQUENCE [LARGE SCALE GENOMIC DNA]</scope>
    <source>
        <strain evidence="2">MJR7716</strain>
    </source>
</reference>
<name>A0A133QLT0_9BACT</name>
<accession>A0A133QLT0</accession>
<keyword evidence="2" id="KW-1185">Reference proteome</keyword>
<dbReference type="AlphaFoldDB" id="A0A133QLT0"/>
<evidence type="ECO:0000313" key="2">
    <source>
        <dbReference type="Proteomes" id="UP000070533"/>
    </source>
</evidence>
<gene>
    <name evidence="1" type="ORF">HMPREF3226_00279</name>
</gene>
<comment type="caution">
    <text evidence="1">The sequence shown here is derived from an EMBL/GenBank/DDBJ whole genome shotgun (WGS) entry which is preliminary data.</text>
</comment>
<dbReference type="Proteomes" id="UP000070533">
    <property type="component" value="Unassembled WGS sequence"/>
</dbReference>
<sequence length="48" mass="5619">MRAKRWLKGLCRNDFDEPDCTRTKEKEGRGIADEMGKPIKHWLNECVG</sequence>
<protein>
    <submittedName>
        <fullName evidence="1">Uncharacterized protein</fullName>
    </submittedName>
</protein>
<dbReference type="EMBL" id="LRQG01000013">
    <property type="protein sequence ID" value="KXA43835.1"/>
    <property type="molecule type" value="Genomic_DNA"/>
</dbReference>